<dbReference type="Gene3D" id="3.30.430.20">
    <property type="entry name" value="Gnk2 domain, C-X8-C-X2-C motif"/>
    <property type="match status" value="1"/>
</dbReference>
<evidence type="ECO:0000256" key="6">
    <source>
        <dbReference type="ARBA" id="ARBA00022737"/>
    </source>
</evidence>
<evidence type="ECO:0000256" key="14">
    <source>
        <dbReference type="PROSITE-ProRule" id="PRU10141"/>
    </source>
</evidence>
<dbReference type="InterPro" id="IPR001245">
    <property type="entry name" value="Ser-Thr/Tyr_kinase_cat_dom"/>
</dbReference>
<keyword evidence="2" id="KW-0723">Serine/threonine-protein kinase</keyword>
<keyword evidence="19" id="KW-1185">Reference proteome</keyword>
<dbReference type="PANTHER" id="PTHR27002">
    <property type="entry name" value="RECEPTOR-LIKE SERINE/THREONINE-PROTEIN KINASE SD1-8"/>
    <property type="match status" value="1"/>
</dbReference>
<dbReference type="GO" id="GO:0005886">
    <property type="term" value="C:plasma membrane"/>
    <property type="evidence" value="ECO:0007669"/>
    <property type="project" value="TreeGrafter"/>
</dbReference>
<keyword evidence="6" id="KW-0677">Repeat</keyword>
<keyword evidence="4 15" id="KW-0812">Transmembrane</keyword>
<dbReference type="AlphaFoldDB" id="A0AAD8HKQ5"/>
<evidence type="ECO:0000256" key="5">
    <source>
        <dbReference type="ARBA" id="ARBA00022729"/>
    </source>
</evidence>
<dbReference type="InterPro" id="IPR000719">
    <property type="entry name" value="Prot_kinase_dom"/>
</dbReference>
<dbReference type="InterPro" id="IPR002902">
    <property type="entry name" value="GNK2"/>
</dbReference>
<dbReference type="FunFam" id="3.30.200.20:FF:000142">
    <property type="entry name" value="Cysteine-rich receptor-like protein kinase 10"/>
    <property type="match status" value="1"/>
</dbReference>
<dbReference type="Gene3D" id="3.30.200.20">
    <property type="entry name" value="Phosphorylase Kinase, domain 1"/>
    <property type="match status" value="1"/>
</dbReference>
<sequence>MALARSSLYGTACGRDTSVNCTSNSIYKTNLDTAQATLFAAANASNSGFYNASVGEGPDQVNALVYCRDDVQPDICRSCVQDSMKKLRESCPSTKKAHIWYDECVLKYSNASIFGTVQTLPLLSMKNLKNASDVDQFNKDLRYLLDNLKGQATQEKYDQTNVDAPLPQLSVPPPVAGKDDNNTPTVVIIVVVIVRISMLLVLVCIFKRKRKQRSTTGRLPNDSVVDISAESLQYDFGATEVATNYFSDSNKLGRGGFGAVYKGSLQNGQEIAVKRLSRGSNQGQQEFINEVIIVAKLQHRNLVRVLLGFCFEGTERLLIYEFLPNASLDHFIFDSVKRSYLDWEKTIQYHIWTGKMMRCIHIGLLYVQENVADRPTMASVVLMLNSFSLTIAVPSEPAFFMQSSTGREVPLPTDTINSRVSDRASYSKSNSDKYSINETSFSDLYPR</sequence>
<evidence type="ECO:0000256" key="1">
    <source>
        <dbReference type="ARBA" id="ARBA00004167"/>
    </source>
</evidence>
<dbReference type="PROSITE" id="PS00107">
    <property type="entry name" value="PROTEIN_KINASE_ATP"/>
    <property type="match status" value="1"/>
</dbReference>
<dbReference type="InterPro" id="IPR011009">
    <property type="entry name" value="Kinase-like_dom_sf"/>
</dbReference>
<comment type="subcellular location">
    <subcellularLocation>
        <location evidence="1">Membrane</location>
        <topology evidence="1">Single-pass membrane protein</topology>
    </subcellularLocation>
</comment>
<feature type="transmembrane region" description="Helical" evidence="15">
    <location>
        <begin position="186"/>
        <end position="206"/>
    </location>
</feature>
<dbReference type="Proteomes" id="UP001237642">
    <property type="component" value="Unassembled WGS sequence"/>
</dbReference>
<reference evidence="18" key="1">
    <citation type="submission" date="2023-02" db="EMBL/GenBank/DDBJ databases">
        <title>Genome of toxic invasive species Heracleum sosnowskyi carries increased number of genes despite the absence of recent whole-genome duplications.</title>
        <authorList>
            <person name="Schelkunov M."/>
            <person name="Shtratnikova V."/>
            <person name="Makarenko M."/>
            <person name="Klepikova A."/>
            <person name="Omelchenko D."/>
            <person name="Novikova G."/>
            <person name="Obukhova E."/>
            <person name="Bogdanov V."/>
            <person name="Penin A."/>
            <person name="Logacheva M."/>
        </authorList>
    </citation>
    <scope>NUCLEOTIDE SEQUENCE</scope>
    <source>
        <strain evidence="18">Hsosn_3</strain>
        <tissue evidence="18">Leaf</tissue>
    </source>
</reference>
<evidence type="ECO:0000256" key="2">
    <source>
        <dbReference type="ARBA" id="ARBA00022527"/>
    </source>
</evidence>
<accession>A0AAD8HKQ5</accession>
<feature type="binding site" evidence="14">
    <location>
        <position position="274"/>
    </location>
    <ligand>
        <name>ATP</name>
        <dbReference type="ChEBI" id="CHEBI:30616"/>
    </ligand>
</feature>
<dbReference type="CDD" id="cd23509">
    <property type="entry name" value="Gnk2-like"/>
    <property type="match status" value="1"/>
</dbReference>
<evidence type="ECO:0000256" key="8">
    <source>
        <dbReference type="ARBA" id="ARBA00022777"/>
    </source>
</evidence>
<feature type="domain" description="Protein kinase" evidence="16">
    <location>
        <begin position="246"/>
        <end position="447"/>
    </location>
</feature>
<keyword evidence="9 14" id="KW-0067">ATP-binding</keyword>
<dbReference type="SUPFAM" id="SSF56112">
    <property type="entry name" value="Protein kinase-like (PK-like)"/>
    <property type="match status" value="1"/>
</dbReference>
<comment type="caution">
    <text evidence="18">The sequence shown here is derived from an EMBL/GenBank/DDBJ whole genome shotgun (WGS) entry which is preliminary data.</text>
</comment>
<dbReference type="InterPro" id="IPR017441">
    <property type="entry name" value="Protein_kinase_ATP_BS"/>
</dbReference>
<evidence type="ECO:0000259" key="17">
    <source>
        <dbReference type="PROSITE" id="PS51473"/>
    </source>
</evidence>
<keyword evidence="3" id="KW-0808">Transferase</keyword>
<keyword evidence="7 14" id="KW-0547">Nucleotide-binding</keyword>
<keyword evidence="12" id="KW-0675">Receptor</keyword>
<reference evidence="18" key="2">
    <citation type="submission" date="2023-05" db="EMBL/GenBank/DDBJ databases">
        <authorList>
            <person name="Schelkunov M.I."/>
        </authorList>
    </citation>
    <scope>NUCLEOTIDE SEQUENCE</scope>
    <source>
        <strain evidence="18">Hsosn_3</strain>
        <tissue evidence="18">Leaf</tissue>
    </source>
</reference>
<evidence type="ECO:0000259" key="16">
    <source>
        <dbReference type="PROSITE" id="PS50011"/>
    </source>
</evidence>
<dbReference type="Pfam" id="PF01657">
    <property type="entry name" value="Stress-antifung"/>
    <property type="match status" value="1"/>
</dbReference>
<keyword evidence="11 15" id="KW-0472">Membrane</keyword>
<dbReference type="Pfam" id="PF07714">
    <property type="entry name" value="PK_Tyr_Ser-Thr"/>
    <property type="match status" value="1"/>
</dbReference>
<keyword evidence="5" id="KW-0732">Signal</keyword>
<dbReference type="InterPro" id="IPR038408">
    <property type="entry name" value="GNK2_sf"/>
</dbReference>
<evidence type="ECO:0000256" key="10">
    <source>
        <dbReference type="ARBA" id="ARBA00022989"/>
    </source>
</evidence>
<name>A0AAD8HKQ5_9APIA</name>
<evidence type="ECO:0000256" key="4">
    <source>
        <dbReference type="ARBA" id="ARBA00022692"/>
    </source>
</evidence>
<keyword evidence="8" id="KW-0418">Kinase</keyword>
<evidence type="ECO:0000256" key="11">
    <source>
        <dbReference type="ARBA" id="ARBA00023136"/>
    </source>
</evidence>
<feature type="domain" description="Gnk2-homologous" evidence="17">
    <location>
        <begin position="9"/>
        <end position="113"/>
    </location>
</feature>
<evidence type="ECO:0000256" key="13">
    <source>
        <dbReference type="ARBA" id="ARBA00023180"/>
    </source>
</evidence>
<evidence type="ECO:0000313" key="19">
    <source>
        <dbReference type="Proteomes" id="UP001237642"/>
    </source>
</evidence>
<dbReference type="GO" id="GO:0004674">
    <property type="term" value="F:protein serine/threonine kinase activity"/>
    <property type="evidence" value="ECO:0007669"/>
    <property type="project" value="UniProtKB-KW"/>
</dbReference>
<dbReference type="EMBL" id="JAUIZM010000008">
    <property type="protein sequence ID" value="KAK1368441.1"/>
    <property type="molecule type" value="Genomic_DNA"/>
</dbReference>
<dbReference type="PROSITE" id="PS51473">
    <property type="entry name" value="GNK2"/>
    <property type="match status" value="1"/>
</dbReference>
<dbReference type="PROSITE" id="PS50011">
    <property type="entry name" value="PROTEIN_KINASE_DOM"/>
    <property type="match status" value="1"/>
</dbReference>
<evidence type="ECO:0000256" key="15">
    <source>
        <dbReference type="SAM" id="Phobius"/>
    </source>
</evidence>
<evidence type="ECO:0000256" key="12">
    <source>
        <dbReference type="ARBA" id="ARBA00023170"/>
    </source>
</evidence>
<keyword evidence="10 15" id="KW-1133">Transmembrane helix</keyword>
<proteinExistence type="predicted"/>
<evidence type="ECO:0000256" key="9">
    <source>
        <dbReference type="ARBA" id="ARBA00022840"/>
    </source>
</evidence>
<evidence type="ECO:0000313" key="18">
    <source>
        <dbReference type="EMBL" id="KAK1368441.1"/>
    </source>
</evidence>
<evidence type="ECO:0008006" key="20">
    <source>
        <dbReference type="Google" id="ProtNLM"/>
    </source>
</evidence>
<dbReference type="GO" id="GO:0005524">
    <property type="term" value="F:ATP binding"/>
    <property type="evidence" value="ECO:0007669"/>
    <property type="project" value="UniProtKB-UniRule"/>
</dbReference>
<dbReference type="PANTHER" id="PTHR27002:SF1073">
    <property type="entry name" value="CYSTEINE-RICH RECEPTOR-LIKE PROTEIN KINASE 29"/>
    <property type="match status" value="1"/>
</dbReference>
<organism evidence="18 19">
    <name type="scientific">Heracleum sosnowskyi</name>
    <dbReference type="NCBI Taxonomy" id="360622"/>
    <lineage>
        <taxon>Eukaryota</taxon>
        <taxon>Viridiplantae</taxon>
        <taxon>Streptophyta</taxon>
        <taxon>Embryophyta</taxon>
        <taxon>Tracheophyta</taxon>
        <taxon>Spermatophyta</taxon>
        <taxon>Magnoliopsida</taxon>
        <taxon>eudicotyledons</taxon>
        <taxon>Gunneridae</taxon>
        <taxon>Pentapetalae</taxon>
        <taxon>asterids</taxon>
        <taxon>campanulids</taxon>
        <taxon>Apiales</taxon>
        <taxon>Apiaceae</taxon>
        <taxon>Apioideae</taxon>
        <taxon>apioid superclade</taxon>
        <taxon>Tordylieae</taxon>
        <taxon>Tordyliinae</taxon>
        <taxon>Heracleum</taxon>
    </lineage>
</organism>
<protein>
    <recommendedName>
        <fullName evidence="20">Cysteine-rich receptor-like protein kinase</fullName>
    </recommendedName>
</protein>
<evidence type="ECO:0000256" key="7">
    <source>
        <dbReference type="ARBA" id="ARBA00022741"/>
    </source>
</evidence>
<keyword evidence="13" id="KW-0325">Glycoprotein</keyword>
<gene>
    <name evidence="18" type="ORF">POM88_034533</name>
</gene>
<evidence type="ECO:0000256" key="3">
    <source>
        <dbReference type="ARBA" id="ARBA00022679"/>
    </source>
</evidence>